<keyword evidence="1" id="KW-0472">Membrane</keyword>
<gene>
    <name evidence="2" type="ordered locus">HD_1225</name>
</gene>
<dbReference type="KEGG" id="hdu:HD_1225"/>
<dbReference type="HOGENOM" id="CLU_2012027_0_0_6"/>
<sequence>MGVRPCPVHVFSWPFSSINLYLAGRALHYAFHVFFFQNLNYLITPLTPQQKAHLFLIILCIYNLACSTSWALMASLFSSITFDTFSSSVSICSNVASLAMTRKLRILESVFKMSDILFSKYIQ</sequence>
<keyword evidence="1" id="KW-1133">Transmembrane helix</keyword>
<evidence type="ECO:0000313" key="3">
    <source>
        <dbReference type="Proteomes" id="UP000001022"/>
    </source>
</evidence>
<proteinExistence type="predicted"/>
<keyword evidence="1" id="KW-0812">Transmembrane</keyword>
<reference evidence="3" key="1">
    <citation type="submission" date="2003-06" db="EMBL/GenBank/DDBJ databases">
        <title>The complete genome sequence of Haemophilus ducreyi.</title>
        <authorList>
            <person name="Munson R.S. Jr."/>
            <person name="Ray W.C."/>
            <person name="Mahairas G."/>
            <person name="Sabo P."/>
            <person name="Mungur R."/>
            <person name="Johnson L."/>
            <person name="Nguyen D."/>
            <person name="Wang J."/>
            <person name="Forst C."/>
            <person name="Hood L."/>
        </authorList>
    </citation>
    <scope>NUCLEOTIDE SEQUENCE [LARGE SCALE GENOMIC DNA]</scope>
    <source>
        <strain evidence="3">35000HP / ATCC 700724</strain>
    </source>
</reference>
<feature type="transmembrane region" description="Helical" evidence="1">
    <location>
        <begin position="20"/>
        <end position="42"/>
    </location>
</feature>
<evidence type="ECO:0000256" key="1">
    <source>
        <dbReference type="SAM" id="Phobius"/>
    </source>
</evidence>
<evidence type="ECO:0000313" key="2">
    <source>
        <dbReference type="EMBL" id="AAP96064.1"/>
    </source>
</evidence>
<accession>Q7VM04</accession>
<dbReference type="EMBL" id="AE017143">
    <property type="protein sequence ID" value="AAP96064.1"/>
    <property type="molecule type" value="Genomic_DNA"/>
</dbReference>
<dbReference type="AlphaFoldDB" id="Q7VM04"/>
<feature type="transmembrane region" description="Helical" evidence="1">
    <location>
        <begin position="54"/>
        <end position="73"/>
    </location>
</feature>
<organism evidence="2 3">
    <name type="scientific">Haemophilus ducreyi (strain 35000HP / ATCC 700724)</name>
    <dbReference type="NCBI Taxonomy" id="233412"/>
    <lineage>
        <taxon>Bacteria</taxon>
        <taxon>Pseudomonadati</taxon>
        <taxon>Pseudomonadota</taxon>
        <taxon>Gammaproteobacteria</taxon>
        <taxon>Pasteurellales</taxon>
        <taxon>Pasteurellaceae</taxon>
        <taxon>Haemophilus</taxon>
    </lineage>
</organism>
<protein>
    <submittedName>
        <fullName evidence="2">Uncharacterized protein</fullName>
    </submittedName>
</protein>
<name>Q7VM04_HAEDU</name>
<dbReference type="Proteomes" id="UP000001022">
    <property type="component" value="Chromosome"/>
</dbReference>
<keyword evidence="3" id="KW-1185">Reference proteome</keyword>